<sequence length="218" mass="23383">MIKKLSIFGSDFIGVYVKSFKDMAFIPKNLNDDIEKVIQDTLKVETKRIIINNFSLIGTMIAFNSNGIVVSGLSGPEDFQGIDLDGRNILFLKDRLNAVGNNIITNDKTAVIHPSFTESSEKAIEDTLGVEVIKSTIAGVKTVGAVAVLNDKGMLVSPESSEDEIQKLKDLFGVNVNTGTANFGSYYIGASIITNSSGILVGNATTSIEIGRIDDTLS</sequence>
<dbReference type="FunCoup" id="A0A0N8VLB4">
    <property type="interactions" value="183"/>
</dbReference>
<organism evidence="4 5">
    <name type="scientific">Acidiplasma cupricumulans</name>
    <dbReference type="NCBI Taxonomy" id="312540"/>
    <lineage>
        <taxon>Archaea</taxon>
        <taxon>Methanobacteriati</taxon>
        <taxon>Thermoplasmatota</taxon>
        <taxon>Thermoplasmata</taxon>
        <taxon>Thermoplasmatales</taxon>
        <taxon>Ferroplasmaceae</taxon>
        <taxon>Acidiplasma</taxon>
    </lineage>
</organism>
<dbReference type="RefSeq" id="WP_048102126.1">
    <property type="nucleotide sequence ID" value="NZ_LKBH01000065.1"/>
</dbReference>
<accession>A0A0N8VLB4</accession>
<dbReference type="AlphaFoldDB" id="A0A0N8VLB4"/>
<dbReference type="GO" id="GO:0003743">
    <property type="term" value="F:translation initiation factor activity"/>
    <property type="evidence" value="ECO:0007669"/>
    <property type="project" value="UniProtKB-UniRule"/>
</dbReference>
<dbReference type="SMART" id="SM00654">
    <property type="entry name" value="eIF6"/>
    <property type="match status" value="1"/>
</dbReference>
<comment type="function">
    <text evidence="3">Binds to the 50S ribosomal subunit and prevents its association with the 30S ribosomal subunit to form the 70S initiation complex.</text>
</comment>
<dbReference type="GO" id="GO:0043022">
    <property type="term" value="F:ribosome binding"/>
    <property type="evidence" value="ECO:0007669"/>
    <property type="project" value="InterPro"/>
</dbReference>
<dbReference type="Pfam" id="PF01912">
    <property type="entry name" value="eIF-6"/>
    <property type="match status" value="1"/>
</dbReference>
<evidence type="ECO:0000313" key="4">
    <source>
        <dbReference type="EMBL" id="KQB36052.1"/>
    </source>
</evidence>
<keyword evidence="1 3" id="KW-0396">Initiation factor</keyword>
<dbReference type="PIRSF" id="PIRSF006413">
    <property type="entry name" value="IF-6"/>
    <property type="match status" value="1"/>
</dbReference>
<evidence type="ECO:0000256" key="3">
    <source>
        <dbReference type="HAMAP-Rule" id="MF_00032"/>
    </source>
</evidence>
<evidence type="ECO:0000256" key="1">
    <source>
        <dbReference type="ARBA" id="ARBA00022540"/>
    </source>
</evidence>
<gene>
    <name evidence="3" type="primary">eif6</name>
    <name evidence="4" type="ORF">AOG55_05070</name>
</gene>
<name>A0A0N8VLB4_9ARCH</name>
<dbReference type="EMBL" id="LKBH01000065">
    <property type="protein sequence ID" value="KQB36052.1"/>
    <property type="molecule type" value="Genomic_DNA"/>
</dbReference>
<dbReference type="GO" id="GO:0042256">
    <property type="term" value="P:cytosolic ribosome assembly"/>
    <property type="evidence" value="ECO:0007669"/>
    <property type="project" value="InterPro"/>
</dbReference>
<keyword evidence="5" id="KW-1185">Reference proteome</keyword>
<comment type="caution">
    <text evidence="4">The sequence shown here is derived from an EMBL/GenBank/DDBJ whole genome shotgun (WGS) entry which is preliminary data.</text>
</comment>
<proteinExistence type="inferred from homology"/>
<dbReference type="Gene3D" id="3.75.10.10">
    <property type="entry name" value="L-arginine/glycine Amidinotransferase, Chain A"/>
    <property type="match status" value="1"/>
</dbReference>
<evidence type="ECO:0000256" key="2">
    <source>
        <dbReference type="ARBA" id="ARBA00022917"/>
    </source>
</evidence>
<evidence type="ECO:0000313" key="5">
    <source>
        <dbReference type="Proteomes" id="UP000050301"/>
    </source>
</evidence>
<dbReference type="InParanoid" id="A0A0N8VLB4"/>
<dbReference type="PANTHER" id="PTHR10784">
    <property type="entry name" value="TRANSLATION INITIATION FACTOR 6"/>
    <property type="match status" value="1"/>
</dbReference>
<protein>
    <recommendedName>
        <fullName evidence="3">Translation initiation factor 6</fullName>
        <shortName evidence="3">aIF-6</shortName>
    </recommendedName>
</protein>
<dbReference type="Proteomes" id="UP000050301">
    <property type="component" value="Unassembled WGS sequence"/>
</dbReference>
<dbReference type="InterPro" id="IPR002769">
    <property type="entry name" value="eIF6"/>
</dbReference>
<comment type="similarity">
    <text evidence="3">Belongs to the eIF-6 family.</text>
</comment>
<dbReference type="SUPFAM" id="SSF55909">
    <property type="entry name" value="Pentein"/>
    <property type="match status" value="1"/>
</dbReference>
<dbReference type="GeneID" id="84222128"/>
<keyword evidence="2 3" id="KW-0648">Protein biosynthesis</keyword>
<dbReference type="HAMAP" id="MF_00032">
    <property type="entry name" value="eIF_6"/>
    <property type="match status" value="1"/>
</dbReference>
<dbReference type="NCBIfam" id="TIGR00323">
    <property type="entry name" value="eIF-6"/>
    <property type="match status" value="1"/>
</dbReference>
<reference evidence="4 5" key="1">
    <citation type="submission" date="2015-09" db="EMBL/GenBank/DDBJ databases">
        <title>Heavy metals and arsenic resistance mechanisms in polyextremophilic archaea of the family Ferroplasmaceae.</title>
        <authorList>
            <person name="Bulaev A.G."/>
            <person name="Kanygina A.V."/>
        </authorList>
    </citation>
    <scope>NUCLEOTIDE SEQUENCE [LARGE SCALE GENOMIC DNA]</scope>
    <source>
        <strain evidence="4 5">BH2</strain>
    </source>
</reference>